<sequence>MKWLPALILAALFLPRTLEAQDTETTQSPGHASIKGLHRITLSIGHSHIRKGLRHDETYGVSAASWALDYDYWLTDHWAVGVHSDLLLENFLVEEHIGNKDEETSIMERNYPISVIPVILYKPWEHLALVAGVGEEFSKEENLLVYRGGLELGWHLPHHWELGATFNYDVKKDAYDTWMVGFGVSRFLGGHHAHHEAVHM</sequence>
<evidence type="ECO:0008006" key="4">
    <source>
        <dbReference type="Google" id="ProtNLM"/>
    </source>
</evidence>
<proteinExistence type="predicted"/>
<dbReference type="AlphaFoldDB" id="A0AAJ5WNU3"/>
<gene>
    <name evidence="2" type="ORF">P0Y53_15025</name>
</gene>
<name>A0AAJ5WNU3_9BACT</name>
<keyword evidence="1" id="KW-0732">Signal</keyword>
<feature type="signal peptide" evidence="1">
    <location>
        <begin position="1"/>
        <end position="20"/>
    </location>
</feature>
<accession>A0AAJ5WNU3</accession>
<feature type="chain" id="PRO_5042485548" description="Outer membrane protein beta-barrel domain-containing protein" evidence="1">
    <location>
        <begin position="21"/>
        <end position="200"/>
    </location>
</feature>
<dbReference type="Proteomes" id="UP001220610">
    <property type="component" value="Chromosome"/>
</dbReference>
<reference evidence="2" key="1">
    <citation type="submission" date="2023-03" db="EMBL/GenBank/DDBJ databases">
        <title>Andean soil-derived lignocellulolytic bacterial consortium as a source of novel taxa and putative plastic-active enzymes.</title>
        <authorList>
            <person name="Diaz-Garcia L."/>
            <person name="Chuvochina M."/>
            <person name="Feuerriegel G."/>
            <person name="Bunk B."/>
            <person name="Sproer C."/>
            <person name="Streit W.R."/>
            <person name="Rodriguez L.M."/>
            <person name="Overmann J."/>
            <person name="Jimenez D.J."/>
        </authorList>
    </citation>
    <scope>NUCLEOTIDE SEQUENCE</scope>
    <source>
        <strain evidence="2">MAG 7</strain>
    </source>
</reference>
<evidence type="ECO:0000313" key="3">
    <source>
        <dbReference type="Proteomes" id="UP001220610"/>
    </source>
</evidence>
<evidence type="ECO:0000313" key="2">
    <source>
        <dbReference type="EMBL" id="WEK33803.1"/>
    </source>
</evidence>
<protein>
    <recommendedName>
        <fullName evidence="4">Outer membrane protein beta-barrel domain-containing protein</fullName>
    </recommendedName>
</protein>
<dbReference type="EMBL" id="CP119311">
    <property type="protein sequence ID" value="WEK33803.1"/>
    <property type="molecule type" value="Genomic_DNA"/>
</dbReference>
<evidence type="ECO:0000256" key="1">
    <source>
        <dbReference type="SAM" id="SignalP"/>
    </source>
</evidence>
<organism evidence="2 3">
    <name type="scientific">Candidatus Pseudobacter hemicellulosilyticus</name>
    <dbReference type="NCBI Taxonomy" id="3121375"/>
    <lineage>
        <taxon>Bacteria</taxon>
        <taxon>Pseudomonadati</taxon>
        <taxon>Bacteroidota</taxon>
        <taxon>Chitinophagia</taxon>
        <taxon>Chitinophagales</taxon>
        <taxon>Chitinophagaceae</taxon>
        <taxon>Pseudobacter</taxon>
    </lineage>
</organism>